<name>A0A432WJ95_9GAMM</name>
<dbReference type="Gene3D" id="3.55.50.10">
    <property type="entry name" value="Baseplate protein-like domains"/>
    <property type="match status" value="1"/>
</dbReference>
<dbReference type="Gene3D" id="2.40.50.230">
    <property type="entry name" value="Gp5 N-terminal domain"/>
    <property type="match status" value="1"/>
</dbReference>
<protein>
    <recommendedName>
        <fullName evidence="1">Gp5/Type VI secretion system Vgr protein OB-fold domain-containing protein</fullName>
    </recommendedName>
</protein>
<comment type="caution">
    <text evidence="2">The sequence shown here is derived from an EMBL/GenBank/DDBJ whole genome shotgun (WGS) entry which is preliminary data.</text>
</comment>
<evidence type="ECO:0000313" key="2">
    <source>
        <dbReference type="EMBL" id="RUO33749.1"/>
    </source>
</evidence>
<sequence length="690" mass="74827">MLKSAIKDLPVAEISQLLSEAGGQGNSSQFFVQLGEHSASSTLVLGVETDPEAPFTLHEDFALQLTVLLREPIDTAALLGSPAVFMRLNGGKLVPMHGLVGGIQASRKASDPAALDVTLVSPLHLLKKRRHNRVFVDRNALDIATELLRDALGDLCDIQIAADQPEPAAMLTQYEETDYAFIRRILAREGIFIHLSQAEQRTQLYLTSQLSDVPEAKTILRLPYMTNSGAAKDKDHINHVERRYQLAPSAIHLKDYNPDTGFDLNIAGHSETGGNAGDTEHWGLNYPTPEAGQQLEKRLAGYHYWQSQVIELVTSAKGMLPGQIIALTGHPAHSGNYRVVQVAFSGDQSSLNNSGGGSREFQCRVWVLPLDIDYIPYCPPRDSLPLALSARITEEVDEQGCYRLRYPFDERADGDGYSSSPTRNAQPFGGSDHGMHFPLAKSSEVVVSGLNGDLDRPVILGALFNHEAPDLVTRDNAHTNLIQTRGGHTLRMDDTAQQAHILLATAEDKNRLLLDASEDNEKAELVSDEGDVEIQAGRNMLLQSGSDMVVTVGEDQQVEIGGDETLLTETGDIQVSAGENFILDAAEDIQWRAETGNLSISAGADMHMEAEGQRFDEVRNGDYQVQVEQGEYLLQAGGDISMVSESGNLTLKNGAAQIQITADGSLLLEAAQIELVSDNILASGGALSNN</sequence>
<dbReference type="InterPro" id="IPR006531">
    <property type="entry name" value="Gp5/Vgr_OB"/>
</dbReference>
<dbReference type="NCBIfam" id="TIGR01646">
    <property type="entry name" value="vgr_GE"/>
    <property type="match status" value="1"/>
</dbReference>
<dbReference type="EMBL" id="PIPO01000002">
    <property type="protein sequence ID" value="RUO33749.1"/>
    <property type="molecule type" value="Genomic_DNA"/>
</dbReference>
<keyword evidence="3" id="KW-1185">Reference proteome</keyword>
<dbReference type="AlphaFoldDB" id="A0A432WJ95"/>
<dbReference type="Gene3D" id="2.30.110.50">
    <property type="match status" value="1"/>
</dbReference>
<dbReference type="Proteomes" id="UP000287823">
    <property type="component" value="Unassembled WGS sequence"/>
</dbReference>
<dbReference type="Pfam" id="PF04717">
    <property type="entry name" value="Phage_base_V"/>
    <property type="match status" value="1"/>
</dbReference>
<dbReference type="Gene3D" id="4.10.220.110">
    <property type="match status" value="1"/>
</dbReference>
<feature type="domain" description="Gp5/Type VI secretion system Vgr protein OB-fold" evidence="1">
    <location>
        <begin position="390"/>
        <end position="464"/>
    </location>
</feature>
<organism evidence="2 3">
    <name type="scientific">Aliidiomarina soli</name>
    <dbReference type="NCBI Taxonomy" id="1928574"/>
    <lineage>
        <taxon>Bacteria</taxon>
        <taxon>Pseudomonadati</taxon>
        <taxon>Pseudomonadota</taxon>
        <taxon>Gammaproteobacteria</taxon>
        <taxon>Alteromonadales</taxon>
        <taxon>Idiomarinaceae</taxon>
        <taxon>Aliidiomarina</taxon>
    </lineage>
</organism>
<gene>
    <name evidence="2" type="ORF">CWE14_04595</name>
</gene>
<dbReference type="RefSeq" id="WP_126798316.1">
    <property type="nucleotide sequence ID" value="NZ_PIPO01000002.1"/>
</dbReference>
<dbReference type="SUPFAM" id="SSF69279">
    <property type="entry name" value="Phage tail proteins"/>
    <property type="match status" value="2"/>
</dbReference>
<dbReference type="SUPFAM" id="SSF69349">
    <property type="entry name" value="Phage fibre proteins"/>
    <property type="match status" value="1"/>
</dbReference>
<dbReference type="Pfam" id="PF05954">
    <property type="entry name" value="Phage_GPD"/>
    <property type="match status" value="1"/>
</dbReference>
<proteinExistence type="predicted"/>
<accession>A0A432WJ95</accession>
<dbReference type="InterPro" id="IPR006533">
    <property type="entry name" value="T6SS_Vgr_RhsGE"/>
</dbReference>
<evidence type="ECO:0000259" key="1">
    <source>
        <dbReference type="Pfam" id="PF04717"/>
    </source>
</evidence>
<dbReference type="SUPFAM" id="SSF69255">
    <property type="entry name" value="gp5 N-terminal domain-like"/>
    <property type="match status" value="1"/>
</dbReference>
<evidence type="ECO:0000313" key="3">
    <source>
        <dbReference type="Proteomes" id="UP000287823"/>
    </source>
</evidence>
<reference evidence="2 3" key="1">
    <citation type="journal article" date="2011" name="Front. Microbiol.">
        <title>Genomic signatures of strain selection and enhancement in Bacillus atrophaeus var. globigii, a historical biowarfare simulant.</title>
        <authorList>
            <person name="Gibbons H.S."/>
            <person name="Broomall S.M."/>
            <person name="McNew L.A."/>
            <person name="Daligault H."/>
            <person name="Chapman C."/>
            <person name="Bruce D."/>
            <person name="Karavis M."/>
            <person name="Krepps M."/>
            <person name="McGregor P.A."/>
            <person name="Hong C."/>
            <person name="Park K.H."/>
            <person name="Akmal A."/>
            <person name="Feldman A."/>
            <person name="Lin J.S."/>
            <person name="Chang W.E."/>
            <person name="Higgs B.W."/>
            <person name="Demirev P."/>
            <person name="Lindquist J."/>
            <person name="Liem A."/>
            <person name="Fochler E."/>
            <person name="Read T.D."/>
            <person name="Tapia R."/>
            <person name="Johnson S."/>
            <person name="Bishop-Lilly K.A."/>
            <person name="Detter C."/>
            <person name="Han C."/>
            <person name="Sozhamannan S."/>
            <person name="Rosenzweig C.N."/>
            <person name="Skowronski E.W."/>
        </authorList>
    </citation>
    <scope>NUCLEOTIDE SEQUENCE [LARGE SCALE GENOMIC DNA]</scope>
    <source>
        <strain evidence="2 3">Y4G10-17</strain>
    </source>
</reference>
<dbReference type="InterPro" id="IPR037026">
    <property type="entry name" value="Vgr_OB-fold_dom_sf"/>
</dbReference>